<evidence type="ECO:0000256" key="3">
    <source>
        <dbReference type="SAM" id="Coils"/>
    </source>
</evidence>
<proteinExistence type="inferred from homology"/>
<dbReference type="SUPFAM" id="SSF53697">
    <property type="entry name" value="SIS domain"/>
    <property type="match status" value="1"/>
</dbReference>
<organism evidence="5 6">
    <name type="scientific">candidate division TA06 bacterium B3_TA06</name>
    <dbReference type="NCBI Taxonomy" id="2012487"/>
    <lineage>
        <taxon>Bacteria</taxon>
        <taxon>Bacteria division TA06</taxon>
    </lineage>
</organism>
<keyword evidence="2 5" id="KW-0413">Isomerase</keyword>
<protein>
    <submittedName>
        <fullName evidence="5">Bifunctional phosphoglucose/phosphomannose isomerase</fullName>
    </submittedName>
</protein>
<dbReference type="Pfam" id="PF01380">
    <property type="entry name" value="SIS"/>
    <property type="match status" value="1"/>
</dbReference>
<feature type="coiled-coil region" evidence="3">
    <location>
        <begin position="159"/>
        <end position="186"/>
    </location>
</feature>
<dbReference type="PROSITE" id="PS51464">
    <property type="entry name" value="SIS"/>
    <property type="match status" value="1"/>
</dbReference>
<evidence type="ECO:0000313" key="5">
    <source>
        <dbReference type="EMBL" id="TKJ43088.1"/>
    </source>
</evidence>
<comment type="similarity">
    <text evidence="1">Belongs to the PGI/PMI family.</text>
</comment>
<dbReference type="Gene3D" id="3.40.50.10490">
    <property type="entry name" value="Glucose-6-phosphate isomerase like protein, domain 1"/>
    <property type="match status" value="2"/>
</dbReference>
<name>A0A532V7B3_UNCT6</name>
<dbReference type="GO" id="GO:0004476">
    <property type="term" value="F:mannose-6-phosphate isomerase activity"/>
    <property type="evidence" value="ECO:0007669"/>
    <property type="project" value="InterPro"/>
</dbReference>
<dbReference type="GO" id="GO:1901135">
    <property type="term" value="P:carbohydrate derivative metabolic process"/>
    <property type="evidence" value="ECO:0007669"/>
    <property type="project" value="InterPro"/>
</dbReference>
<dbReference type="CDD" id="cd05017">
    <property type="entry name" value="SIS_PGI_PMI_1"/>
    <property type="match status" value="1"/>
</dbReference>
<evidence type="ECO:0000256" key="1">
    <source>
        <dbReference type="ARBA" id="ARBA00010523"/>
    </source>
</evidence>
<evidence type="ECO:0000313" key="6">
    <source>
        <dbReference type="Proteomes" id="UP000317778"/>
    </source>
</evidence>
<dbReference type="InterPro" id="IPR046348">
    <property type="entry name" value="SIS_dom_sf"/>
</dbReference>
<accession>A0A532V7B3</accession>
<reference evidence="5 6" key="1">
    <citation type="submission" date="2017-06" db="EMBL/GenBank/DDBJ databases">
        <title>Novel microbial phyla capable of carbon fixation and sulfur reduction in deep-sea sediments.</title>
        <authorList>
            <person name="Huang J."/>
            <person name="Baker B."/>
            <person name="Wang Y."/>
        </authorList>
    </citation>
    <scope>NUCLEOTIDE SEQUENCE [LARGE SCALE GENOMIC DNA]</scope>
    <source>
        <strain evidence="5">B3_TA06</strain>
    </source>
</reference>
<dbReference type="CDD" id="cd05637">
    <property type="entry name" value="SIS_PGI_PMI_2"/>
    <property type="match status" value="1"/>
</dbReference>
<dbReference type="InterPro" id="IPR035484">
    <property type="entry name" value="SIS_PGI/PMI_1"/>
</dbReference>
<keyword evidence="3" id="KW-0175">Coiled coil</keyword>
<evidence type="ECO:0000259" key="4">
    <source>
        <dbReference type="PROSITE" id="PS51464"/>
    </source>
</evidence>
<dbReference type="AlphaFoldDB" id="A0A532V7B3"/>
<dbReference type="EMBL" id="NJBO01000006">
    <property type="protein sequence ID" value="TKJ43088.1"/>
    <property type="molecule type" value="Genomic_DNA"/>
</dbReference>
<dbReference type="GO" id="GO:0004347">
    <property type="term" value="F:glucose-6-phosphate isomerase activity"/>
    <property type="evidence" value="ECO:0007669"/>
    <property type="project" value="InterPro"/>
</dbReference>
<gene>
    <name evidence="5" type="ORF">CEE36_04895</name>
</gene>
<feature type="domain" description="SIS" evidence="4">
    <location>
        <begin position="22"/>
        <end position="164"/>
    </location>
</feature>
<dbReference type="GO" id="GO:0097367">
    <property type="term" value="F:carbohydrate derivative binding"/>
    <property type="evidence" value="ECO:0007669"/>
    <property type="project" value="InterPro"/>
</dbReference>
<sequence length="327" mass="36095">MLSLVRSIPDQLEYGWKAAGAVVQGIPKGLPSILVVCGMGGSGVSGDLIRGLLLHTSPVPIEVVKDYTLPGWIKNQAFAVLISYSGDTEEALALWEALTERGVQRLAITSVGKLKELAEAESVPTVTVPSGIPPRAAVGYLFAPLLRLVDYWNLYPEAEQELTATLELLRSRMSEWEKETEKLAQSLKDHFPIIHSLDQRFAAVAYRLVCQLNENAKVLAHAHVYSEMNHNEIMGFEGGVDENIALVVLDPGDEFIHHRNRKRARIVDRILPSSIPRLVIHAEGESLLDRFFSLLVKGDLLSVFLAELRGVDPLPVASIDRLKKELS</sequence>
<evidence type="ECO:0000256" key="2">
    <source>
        <dbReference type="ARBA" id="ARBA00023235"/>
    </source>
</evidence>
<comment type="caution">
    <text evidence="5">The sequence shown here is derived from an EMBL/GenBank/DDBJ whole genome shotgun (WGS) entry which is preliminary data.</text>
</comment>
<dbReference type="NCBIfam" id="TIGR02128">
    <property type="entry name" value="G6PI_arch"/>
    <property type="match status" value="1"/>
</dbReference>
<dbReference type="GO" id="GO:0005975">
    <property type="term" value="P:carbohydrate metabolic process"/>
    <property type="evidence" value="ECO:0007669"/>
    <property type="project" value="InterPro"/>
</dbReference>
<dbReference type="Pfam" id="PF10432">
    <property type="entry name" value="bact-PGI_C"/>
    <property type="match status" value="1"/>
</dbReference>
<dbReference type="InterPro" id="IPR019490">
    <property type="entry name" value="Glu6P/Mann6P_isomerase_C"/>
</dbReference>
<dbReference type="InterPro" id="IPR001347">
    <property type="entry name" value="SIS_dom"/>
</dbReference>
<dbReference type="Proteomes" id="UP000317778">
    <property type="component" value="Unassembled WGS sequence"/>
</dbReference>